<reference evidence="2 3" key="1">
    <citation type="submission" date="2021-06" db="EMBL/GenBank/DDBJ databases">
        <title>Caerostris extrusa draft genome.</title>
        <authorList>
            <person name="Kono N."/>
            <person name="Arakawa K."/>
        </authorList>
    </citation>
    <scope>NUCLEOTIDE SEQUENCE [LARGE SCALE GENOMIC DNA]</scope>
</reference>
<proteinExistence type="predicted"/>
<evidence type="ECO:0000313" key="2">
    <source>
        <dbReference type="EMBL" id="GIX87838.1"/>
    </source>
</evidence>
<organism evidence="2 3">
    <name type="scientific">Caerostris extrusa</name>
    <name type="common">Bark spider</name>
    <name type="synonym">Caerostris bankana</name>
    <dbReference type="NCBI Taxonomy" id="172846"/>
    <lineage>
        <taxon>Eukaryota</taxon>
        <taxon>Metazoa</taxon>
        <taxon>Ecdysozoa</taxon>
        <taxon>Arthropoda</taxon>
        <taxon>Chelicerata</taxon>
        <taxon>Arachnida</taxon>
        <taxon>Araneae</taxon>
        <taxon>Araneomorphae</taxon>
        <taxon>Entelegynae</taxon>
        <taxon>Araneoidea</taxon>
        <taxon>Araneidae</taxon>
        <taxon>Caerostris</taxon>
    </lineage>
</organism>
<dbReference type="Proteomes" id="UP001054945">
    <property type="component" value="Unassembled WGS sequence"/>
</dbReference>
<keyword evidence="1" id="KW-0732">Signal</keyword>
<feature type="chain" id="PRO_5043797625" evidence="1">
    <location>
        <begin position="25"/>
        <end position="108"/>
    </location>
</feature>
<name>A0AAV4NT03_CAEEX</name>
<dbReference type="AlphaFoldDB" id="A0AAV4NT03"/>
<accession>A0AAV4NT03</accession>
<comment type="caution">
    <text evidence="2">The sequence shown here is derived from an EMBL/GenBank/DDBJ whole genome shotgun (WGS) entry which is preliminary data.</text>
</comment>
<keyword evidence="3" id="KW-1185">Reference proteome</keyword>
<protein>
    <submittedName>
        <fullName evidence="2">Uncharacterized protein</fullName>
    </submittedName>
</protein>
<gene>
    <name evidence="2" type="primary">X975_11098</name>
    <name evidence="2" type="ORF">CEXT_686401</name>
</gene>
<evidence type="ECO:0000256" key="1">
    <source>
        <dbReference type="SAM" id="SignalP"/>
    </source>
</evidence>
<feature type="signal peptide" evidence="1">
    <location>
        <begin position="1"/>
        <end position="24"/>
    </location>
</feature>
<dbReference type="EMBL" id="BPLR01003714">
    <property type="protein sequence ID" value="GIX87838.1"/>
    <property type="molecule type" value="Genomic_DNA"/>
</dbReference>
<sequence length="108" mass="12458">MVLYHLVLCCSWLILSWIVSKGNAEKRSYMTYDMTTICKEDLPSFKIRMHHSNAGSTGILKATDYLSEEGRERVRGQITPLEGGYGVIYYFEGMELRKDTNNDCKELH</sequence>
<evidence type="ECO:0000313" key="3">
    <source>
        <dbReference type="Proteomes" id="UP001054945"/>
    </source>
</evidence>